<comment type="caution">
    <text evidence="2">The sequence shown here is derived from an EMBL/GenBank/DDBJ whole genome shotgun (WGS) entry which is preliminary data.</text>
</comment>
<dbReference type="OrthoDB" id="6387844at2"/>
<keyword evidence="3" id="KW-1185">Reference proteome</keyword>
<keyword evidence="1" id="KW-0732">Signal</keyword>
<reference evidence="3" key="1">
    <citation type="submission" date="2016-02" db="EMBL/GenBank/DDBJ databases">
        <authorList>
            <person name="Schultz-Johansen M."/>
            <person name="Glaring M.A."/>
            <person name="Bech P.K."/>
            <person name="Stougaard P."/>
        </authorList>
    </citation>
    <scope>NUCLEOTIDE SEQUENCE [LARGE SCALE GENOMIC DNA]</scope>
    <source>
        <strain evidence="3">S66</strain>
    </source>
</reference>
<proteinExistence type="predicted"/>
<accession>A0A136A1Z8</accession>
<sequence length="121" mass="13391">MSIIHTATQTNIALGIVLSFLAFSAKADSNTLHCPTEFYQLPLISSASYCQSFAQELPASLSYFTASSQDEVKNFYINALGQAEQEFIEKGRLVMLYKQGMQTIIVSPDKQGSQIDMLVKQ</sequence>
<organism evidence="2 3">
    <name type="scientific">Paraglaciecola hydrolytica</name>
    <dbReference type="NCBI Taxonomy" id="1799789"/>
    <lineage>
        <taxon>Bacteria</taxon>
        <taxon>Pseudomonadati</taxon>
        <taxon>Pseudomonadota</taxon>
        <taxon>Gammaproteobacteria</taxon>
        <taxon>Alteromonadales</taxon>
        <taxon>Alteromonadaceae</taxon>
        <taxon>Paraglaciecola</taxon>
    </lineage>
</organism>
<evidence type="ECO:0000313" key="2">
    <source>
        <dbReference type="EMBL" id="KXI29255.1"/>
    </source>
</evidence>
<dbReference type="STRING" id="1799789.AX660_14005"/>
<dbReference type="AlphaFoldDB" id="A0A136A1Z8"/>
<gene>
    <name evidence="2" type="ORF">AX660_14005</name>
</gene>
<protein>
    <submittedName>
        <fullName evidence="2">Uncharacterized protein</fullName>
    </submittedName>
</protein>
<feature type="signal peptide" evidence="1">
    <location>
        <begin position="1"/>
        <end position="27"/>
    </location>
</feature>
<evidence type="ECO:0000313" key="3">
    <source>
        <dbReference type="Proteomes" id="UP000070299"/>
    </source>
</evidence>
<dbReference type="EMBL" id="LSNE01000005">
    <property type="protein sequence ID" value="KXI29255.1"/>
    <property type="molecule type" value="Genomic_DNA"/>
</dbReference>
<evidence type="ECO:0000256" key="1">
    <source>
        <dbReference type="SAM" id="SignalP"/>
    </source>
</evidence>
<dbReference type="RefSeq" id="WP_082768850.1">
    <property type="nucleotide sequence ID" value="NZ_LSNE01000005.1"/>
</dbReference>
<name>A0A136A1Z8_9ALTE</name>
<dbReference type="Proteomes" id="UP000070299">
    <property type="component" value="Unassembled WGS sequence"/>
</dbReference>
<feature type="chain" id="PRO_5007469313" evidence="1">
    <location>
        <begin position="28"/>
        <end position="121"/>
    </location>
</feature>